<evidence type="ECO:0000256" key="9">
    <source>
        <dbReference type="ARBA" id="ARBA00055881"/>
    </source>
</evidence>
<dbReference type="InterPro" id="IPR000719">
    <property type="entry name" value="Prot_kinase_dom"/>
</dbReference>
<comment type="function">
    <text evidence="9">Does not appear to have detectable kinase activity.</text>
</comment>
<name>A0A2U9BF82_SCOMX</name>
<feature type="compositionally biased region" description="Polar residues" evidence="11">
    <location>
        <begin position="378"/>
        <end position="389"/>
    </location>
</feature>
<accession>A0A2U9BF82</accession>
<feature type="compositionally biased region" description="Basic and acidic residues" evidence="11">
    <location>
        <begin position="1270"/>
        <end position="1288"/>
    </location>
</feature>
<dbReference type="PROSITE" id="PS50011">
    <property type="entry name" value="PROTEIN_KINASE_DOM"/>
    <property type="match status" value="1"/>
</dbReference>
<dbReference type="GO" id="GO:0045202">
    <property type="term" value="C:synapse"/>
    <property type="evidence" value="ECO:0007669"/>
    <property type="project" value="UniProtKB-ARBA"/>
</dbReference>
<evidence type="ECO:0000256" key="2">
    <source>
        <dbReference type="ARBA" id="ARBA00004284"/>
    </source>
</evidence>
<dbReference type="GO" id="GO:0004672">
    <property type="term" value="F:protein kinase activity"/>
    <property type="evidence" value="ECO:0007669"/>
    <property type="project" value="InterPro"/>
</dbReference>
<feature type="compositionally biased region" description="Basic and acidic residues" evidence="11">
    <location>
        <begin position="1240"/>
        <end position="1263"/>
    </location>
</feature>
<dbReference type="InterPro" id="IPR035979">
    <property type="entry name" value="RBD_domain_sf"/>
</dbReference>
<dbReference type="InterPro" id="IPR013087">
    <property type="entry name" value="Znf_C2H2_type"/>
</dbReference>
<dbReference type="FunFam" id="1.10.510.10:FF:000188">
    <property type="entry name" value="CaM kinase-like vesicle-associated, like"/>
    <property type="match status" value="1"/>
</dbReference>
<keyword evidence="10" id="KW-0862">Zinc</keyword>
<keyword evidence="15" id="KW-1185">Reference proteome</keyword>
<feature type="compositionally biased region" description="Basic and acidic residues" evidence="11">
    <location>
        <begin position="875"/>
        <end position="892"/>
    </location>
</feature>
<dbReference type="EMBL" id="CP026248">
    <property type="protein sequence ID" value="AWP02673.1"/>
    <property type="molecule type" value="Genomic_DNA"/>
</dbReference>
<feature type="region of interest" description="Disordered" evidence="11">
    <location>
        <begin position="1205"/>
        <end position="1383"/>
    </location>
</feature>
<feature type="region of interest" description="Disordered" evidence="11">
    <location>
        <begin position="329"/>
        <end position="360"/>
    </location>
</feature>
<dbReference type="SUPFAM" id="SSF54928">
    <property type="entry name" value="RNA-binding domain, RBD"/>
    <property type="match status" value="1"/>
</dbReference>
<dbReference type="Gene3D" id="3.30.200.20">
    <property type="entry name" value="Phosphorylase Kinase, domain 1"/>
    <property type="match status" value="1"/>
</dbReference>
<evidence type="ECO:0000256" key="3">
    <source>
        <dbReference type="ARBA" id="ARBA00006692"/>
    </source>
</evidence>
<feature type="compositionally biased region" description="Basic and acidic residues" evidence="11">
    <location>
        <begin position="580"/>
        <end position="631"/>
    </location>
</feature>
<feature type="compositionally biased region" description="Basic and acidic residues" evidence="11">
    <location>
        <begin position="432"/>
        <end position="458"/>
    </location>
</feature>
<evidence type="ECO:0000256" key="5">
    <source>
        <dbReference type="ARBA" id="ARBA00023136"/>
    </source>
</evidence>
<keyword evidence="10" id="KW-0863">Zinc-finger</keyword>
<feature type="compositionally biased region" description="Basic and acidic residues" evidence="11">
    <location>
        <begin position="1298"/>
        <end position="1307"/>
    </location>
</feature>
<feature type="compositionally biased region" description="Basic and acidic residues" evidence="11">
    <location>
        <begin position="1316"/>
        <end position="1341"/>
    </location>
</feature>
<feature type="compositionally biased region" description="Basic and acidic residues" evidence="11">
    <location>
        <begin position="559"/>
        <end position="568"/>
    </location>
</feature>
<dbReference type="GO" id="GO:0005516">
    <property type="term" value="F:calmodulin binding"/>
    <property type="evidence" value="ECO:0007669"/>
    <property type="project" value="UniProtKB-KW"/>
</dbReference>
<dbReference type="InterPro" id="IPR012677">
    <property type="entry name" value="Nucleotide-bd_a/b_plait_sf"/>
</dbReference>
<evidence type="ECO:0000256" key="11">
    <source>
        <dbReference type="SAM" id="MobiDB-lite"/>
    </source>
</evidence>
<evidence type="ECO:0000313" key="14">
    <source>
        <dbReference type="EMBL" id="AWP02673.1"/>
    </source>
</evidence>
<keyword evidence="5" id="KW-0472">Membrane</keyword>
<feature type="compositionally biased region" description="Acidic residues" evidence="11">
    <location>
        <begin position="1358"/>
        <end position="1367"/>
    </location>
</feature>
<feature type="region of interest" description="Disordered" evidence="11">
    <location>
        <begin position="373"/>
        <end position="515"/>
    </location>
</feature>
<dbReference type="Pfam" id="PF00069">
    <property type="entry name" value="Pkinase"/>
    <property type="match status" value="1"/>
</dbReference>
<feature type="region of interest" description="Disordered" evidence="11">
    <location>
        <begin position="529"/>
        <end position="711"/>
    </location>
</feature>
<feature type="region of interest" description="Disordered" evidence="11">
    <location>
        <begin position="874"/>
        <end position="925"/>
    </location>
</feature>
<reference evidence="14 15" key="1">
    <citation type="submission" date="2017-12" db="EMBL/GenBank/DDBJ databases">
        <title>Integrating genomic resources of turbot (Scophthalmus maximus) in depth evaluation of genetic and physical mapping variation across individuals.</title>
        <authorList>
            <person name="Martinez P."/>
        </authorList>
    </citation>
    <scope>NUCLEOTIDE SEQUENCE [LARGE SCALE GENOMIC DNA]</scope>
</reference>
<sequence>MPFGCLTLGEKKDYNNPSEVTDKYDLGQIVKSEEFCEIFRAKDRNTLKMFTCKKFHKKDGRKVRKAAKNEIMILKMVKHHNILQLVDTFETKKEYFLFLELATGREVFDWILDQGYYSERDTSNVMRQVLEAVAYLHSLKIVHRNLKLENLVYFNRLKHSKIVISDFQLAKVENGLIKDPCGTPEYLAPEVVGRQRYGRPVDCWAIGVIMYILLSGNPPFYDDAEEDDSDNRDKNLFLKILSGDYEFDSPYWDDISDSAKTLVASLMEVDQDQRLTAQEAIAHEWISGNAASDKNIKDGVCAQIEKNFAKAKWKKAVRVTTLMKRLRASEQGESGASGLAAGAAADPNAPGGAPALPVGNSDTVDASIKAALREKAPDTQTATVSTLGQPSAAGQDEQPQTRFKKKKSMKPNDTHSPTYSVGAPEMCASLRSTDDSGDHRGEMFGGRDRPMPDFRGREGMNMGHMGPRPLDQPSMDMRRMDAPPMRSRDMDPRDMQGREPNRDFFRPEEEPDFNHRRHLEISIREKLMNSAAGLPGPGRNSAEMGGRGMSPRDPNSKFMDMRDRESFHHNMPQFNNPNIDGRRGFPVDRMERNDGFRDMRDRPPMGTGDGDRYEMDLPTRERRMMDTDRRGGPPFNPRGGFDSDTDFRNRPGPSAEFRGRDRSPLRFGNNDVPPVDRVRSDIAGPQRCGFMGAEGALRERDYPDSSDSPLMDYRCGEEMTLAEEWKNRQKDKAPFLNMGKGVAAVSKPSFPVGFGRDVNVRDSPSFQKRDRPSVEFPRKDVMFPHGEQFPVIDLPPIGSKGPQDNPPPEISPFTGPLVRDGVPMQGMKINNVVPGYSYDTAYVEFLNLEDAVHFMESNKGSLKVGTRTATMKFLQPDEQRGVHVSQESDHKVPQLQEPQLPRPDKTSQDLETNLNGTKLKGPMEPLPNILFQRNSDLTPEAWQQQVDQQLQQQETEQQSESWANRALPKNSSQRPESVFKDSKTMIIKNVKPTTTVEAILKALDPFAYLDERNVRLVKAKSPGAKCFCFVDMDSHEQVTRLVELLTKPRPLYVDGVRVYAEVAKPLKNQNIRRDFDKPNTSILGYAPEAGMMAQLQFTQPPPFLQPLQPPAAAHPAGMQGDLLNGTSLSTDPSISQGVGYCETQSVDPSLHAVGLLVPPESAGMSSIADGSQAYICGSEVPDVSNYLYDATSGFFYDPETTLYYDPNSRKPSETPLTEEAPAAAHLSAPESVLASAATTPEKKEDDDAAKKDKEKDNKDEKPKSLAAVKIMKDMERWAKIQNRQKDSVRAPSPLLRTGLDDDRRQSKSADAGFAVFERKISGGDDLFKKPLAPPKKDEKSKRPMGSLGLLASDYGAGSDEEVEEDKDDFAKGSQGIQSDDKDDKLTDWKKMACLLCRRQFPNKDALLRHQQLSDLHKQNMEIHLKIKRSKKELEALENQEKELNARDVPRSPEQKRRKHHQQPQHHNTWAGSSRETNKVSERPGLGAEPVPRKKKEPVVWDHATYKQAVRKAMFARFKELE</sequence>
<comment type="subcellular location">
    <subcellularLocation>
        <location evidence="2">Cytoplasmic vesicle membrane</location>
        <topology evidence="2">Peripheral membrane protein</topology>
    </subcellularLocation>
</comment>
<feature type="domain" description="Protein kinase" evidence="12">
    <location>
        <begin position="24"/>
        <end position="286"/>
    </location>
</feature>
<feature type="compositionally biased region" description="Basic and acidic residues" evidence="11">
    <location>
        <begin position="1435"/>
        <end position="1454"/>
    </location>
</feature>
<keyword evidence="6" id="KW-0968">Cytoplasmic vesicle</keyword>
<organism evidence="14 15">
    <name type="scientific">Scophthalmus maximus</name>
    <name type="common">Turbot</name>
    <name type="synonym">Psetta maxima</name>
    <dbReference type="NCBI Taxonomy" id="52904"/>
    <lineage>
        <taxon>Eukaryota</taxon>
        <taxon>Metazoa</taxon>
        <taxon>Chordata</taxon>
        <taxon>Craniata</taxon>
        <taxon>Vertebrata</taxon>
        <taxon>Euteleostomi</taxon>
        <taxon>Actinopterygii</taxon>
        <taxon>Neopterygii</taxon>
        <taxon>Teleostei</taxon>
        <taxon>Neoteleostei</taxon>
        <taxon>Acanthomorphata</taxon>
        <taxon>Carangaria</taxon>
        <taxon>Pleuronectiformes</taxon>
        <taxon>Pleuronectoidei</taxon>
        <taxon>Scophthalmidae</taxon>
        <taxon>Scophthalmus</taxon>
    </lineage>
</organism>
<dbReference type="Gene3D" id="1.10.510.10">
    <property type="entry name" value="Transferase(Phosphotransferase) domain 1"/>
    <property type="match status" value="1"/>
</dbReference>
<dbReference type="FunFam" id="3.30.200.20:FF:000155">
    <property type="entry name" value="CaM kinase-like vesicle-associated, like"/>
    <property type="match status" value="1"/>
</dbReference>
<evidence type="ECO:0000313" key="15">
    <source>
        <dbReference type="Proteomes" id="UP000246464"/>
    </source>
</evidence>
<proteinExistence type="inferred from homology"/>
<comment type="similarity">
    <text evidence="3">Belongs to the protein kinase superfamily. CAMK Ser/Thr protein kinase family.</text>
</comment>
<comment type="cofactor">
    <cofactor evidence="1">
        <name>Ca(2+)</name>
        <dbReference type="ChEBI" id="CHEBI:29108"/>
    </cofactor>
</comment>
<dbReference type="Proteomes" id="UP000246464">
    <property type="component" value="Chromosome 6"/>
</dbReference>
<dbReference type="PROSITE" id="PS50157">
    <property type="entry name" value="ZINC_FINGER_C2H2_2"/>
    <property type="match status" value="1"/>
</dbReference>
<feature type="compositionally biased region" description="Low complexity" evidence="11">
    <location>
        <begin position="941"/>
        <end position="960"/>
    </location>
</feature>
<evidence type="ECO:0000256" key="4">
    <source>
        <dbReference type="ARBA" id="ARBA00022860"/>
    </source>
</evidence>
<keyword evidence="10" id="KW-0479">Metal-binding</keyword>
<dbReference type="InterPro" id="IPR011009">
    <property type="entry name" value="Kinase-like_dom_sf"/>
</dbReference>
<feature type="compositionally biased region" description="Low complexity" evidence="11">
    <location>
        <begin position="1213"/>
        <end position="1224"/>
    </location>
</feature>
<feature type="domain" description="C2H2-type" evidence="13">
    <location>
        <begin position="1391"/>
        <end position="1421"/>
    </location>
</feature>
<evidence type="ECO:0000259" key="13">
    <source>
        <dbReference type="PROSITE" id="PS50157"/>
    </source>
</evidence>
<feature type="compositionally biased region" description="Basic and acidic residues" evidence="11">
    <location>
        <begin position="476"/>
        <end position="515"/>
    </location>
</feature>
<gene>
    <name evidence="14" type="ORF">SMAX5B_002271</name>
</gene>
<feature type="region of interest" description="Disordered" evidence="11">
    <location>
        <begin position="941"/>
        <end position="978"/>
    </location>
</feature>
<dbReference type="Pfam" id="PF17780">
    <property type="entry name" value="OCRE"/>
    <property type="match status" value="1"/>
</dbReference>
<feature type="compositionally biased region" description="Low complexity" evidence="11">
    <location>
        <begin position="334"/>
        <end position="360"/>
    </location>
</feature>
<dbReference type="GO" id="GO:0030659">
    <property type="term" value="C:cytoplasmic vesicle membrane"/>
    <property type="evidence" value="ECO:0007669"/>
    <property type="project" value="UniProtKB-SubCell"/>
</dbReference>
<keyword evidence="4" id="KW-0112">Calmodulin-binding</keyword>
<evidence type="ECO:0000256" key="1">
    <source>
        <dbReference type="ARBA" id="ARBA00001913"/>
    </source>
</evidence>
<evidence type="ECO:0000256" key="8">
    <source>
        <dbReference type="ARBA" id="ARBA00039200"/>
    </source>
</evidence>
<dbReference type="GO" id="GO:0003676">
    <property type="term" value="F:nucleic acid binding"/>
    <property type="evidence" value="ECO:0007669"/>
    <property type="project" value="InterPro"/>
</dbReference>
<evidence type="ECO:0000256" key="6">
    <source>
        <dbReference type="ARBA" id="ARBA00023329"/>
    </source>
</evidence>
<evidence type="ECO:0000256" key="10">
    <source>
        <dbReference type="PROSITE-ProRule" id="PRU00042"/>
    </source>
</evidence>
<comment type="subunit">
    <text evidence="7">Interacts with calmodulin, in the presence of calcium.</text>
</comment>
<dbReference type="InterPro" id="IPR041591">
    <property type="entry name" value="OCRE"/>
</dbReference>
<dbReference type="GO" id="GO:0008270">
    <property type="term" value="F:zinc ion binding"/>
    <property type="evidence" value="ECO:0007669"/>
    <property type="project" value="UniProtKB-KW"/>
</dbReference>
<dbReference type="SUPFAM" id="SSF56112">
    <property type="entry name" value="Protein kinase-like (PK-like)"/>
    <property type="match status" value="1"/>
</dbReference>
<protein>
    <recommendedName>
        <fullName evidence="8">CaM kinase-like vesicle-associated protein</fullName>
    </recommendedName>
</protein>
<dbReference type="GO" id="GO:0005524">
    <property type="term" value="F:ATP binding"/>
    <property type="evidence" value="ECO:0007669"/>
    <property type="project" value="InterPro"/>
</dbReference>
<dbReference type="PANTHER" id="PTHR24347">
    <property type="entry name" value="SERINE/THREONINE-PROTEIN KINASE"/>
    <property type="match status" value="1"/>
</dbReference>
<evidence type="ECO:0000256" key="7">
    <source>
        <dbReference type="ARBA" id="ARBA00038588"/>
    </source>
</evidence>
<evidence type="ECO:0000259" key="12">
    <source>
        <dbReference type="PROSITE" id="PS50011"/>
    </source>
</evidence>
<feature type="region of interest" description="Disordered" evidence="11">
    <location>
        <begin position="1435"/>
        <end position="1501"/>
    </location>
</feature>
<dbReference type="Gene3D" id="3.30.70.330">
    <property type="match status" value="1"/>
</dbReference>